<reference evidence="1" key="1">
    <citation type="submission" date="2021-10" db="EMBL/GenBank/DDBJ databases">
        <title>Tropical sea cucumber genome reveals ecological adaptation and Cuvierian tubules defense mechanism.</title>
        <authorList>
            <person name="Chen T."/>
        </authorList>
    </citation>
    <scope>NUCLEOTIDE SEQUENCE</scope>
    <source>
        <strain evidence="1">Nanhai2018</strain>
        <tissue evidence="1">Muscle</tissue>
    </source>
</reference>
<evidence type="ECO:0000313" key="1">
    <source>
        <dbReference type="EMBL" id="KAJ8017803.1"/>
    </source>
</evidence>
<comment type="caution">
    <text evidence="1">The sequence shown here is derived from an EMBL/GenBank/DDBJ whole genome shotgun (WGS) entry which is preliminary data.</text>
</comment>
<proteinExistence type="predicted"/>
<accession>A0A9Q0Y8R2</accession>
<organism evidence="1 2">
    <name type="scientific">Holothuria leucospilota</name>
    <name type="common">Black long sea cucumber</name>
    <name type="synonym">Mertensiothuria leucospilota</name>
    <dbReference type="NCBI Taxonomy" id="206669"/>
    <lineage>
        <taxon>Eukaryota</taxon>
        <taxon>Metazoa</taxon>
        <taxon>Echinodermata</taxon>
        <taxon>Eleutherozoa</taxon>
        <taxon>Echinozoa</taxon>
        <taxon>Holothuroidea</taxon>
        <taxon>Aspidochirotacea</taxon>
        <taxon>Aspidochirotida</taxon>
        <taxon>Holothuriidae</taxon>
        <taxon>Holothuria</taxon>
    </lineage>
</organism>
<dbReference type="EMBL" id="JAIZAY010000985">
    <property type="protein sequence ID" value="KAJ8017803.1"/>
    <property type="molecule type" value="Genomic_DNA"/>
</dbReference>
<evidence type="ECO:0000313" key="2">
    <source>
        <dbReference type="Proteomes" id="UP001152320"/>
    </source>
</evidence>
<dbReference type="AlphaFoldDB" id="A0A9Q0Y8R2"/>
<dbReference type="Proteomes" id="UP001152320">
    <property type="component" value="Unassembled WGS sequence"/>
</dbReference>
<keyword evidence="2" id="KW-1185">Reference proteome</keyword>
<name>A0A9Q0Y8R2_HOLLE</name>
<sequence>MVKRWTLLFLVEVKGHQGSPEVKKQNFPRIPKSFIWVPQRSKRKFSQEFPRLSSGVTRGQNANFPRIPNTK</sequence>
<gene>
    <name evidence="1" type="ORF">HOLleu_44557</name>
</gene>
<protein>
    <submittedName>
        <fullName evidence="1">Uncharacterized protein</fullName>
    </submittedName>
</protein>